<evidence type="ECO:0000313" key="2">
    <source>
        <dbReference type="EMBL" id="MFC7614229.1"/>
    </source>
</evidence>
<accession>A0ABW2TKN5</accession>
<dbReference type="EMBL" id="JBHTEY010000004">
    <property type="protein sequence ID" value="MFC7614229.1"/>
    <property type="molecule type" value="Genomic_DNA"/>
</dbReference>
<proteinExistence type="predicted"/>
<comment type="caution">
    <text evidence="2">The sequence shown here is derived from an EMBL/GenBank/DDBJ whole genome shotgun (WGS) entry which is preliminary data.</text>
</comment>
<protein>
    <submittedName>
        <fullName evidence="2">Copper transporter</fullName>
    </submittedName>
</protein>
<dbReference type="Pfam" id="PF11382">
    <property type="entry name" value="MctB"/>
    <property type="match status" value="1"/>
</dbReference>
<name>A0ABW2TKN5_9PSEU</name>
<evidence type="ECO:0000313" key="3">
    <source>
        <dbReference type="Proteomes" id="UP001596512"/>
    </source>
</evidence>
<organism evidence="2 3">
    <name type="scientific">Actinokineospora soli</name>
    <dbReference type="NCBI Taxonomy" id="1048753"/>
    <lineage>
        <taxon>Bacteria</taxon>
        <taxon>Bacillati</taxon>
        <taxon>Actinomycetota</taxon>
        <taxon>Actinomycetes</taxon>
        <taxon>Pseudonocardiales</taxon>
        <taxon>Pseudonocardiaceae</taxon>
        <taxon>Actinokineospora</taxon>
    </lineage>
</organism>
<feature type="coiled-coil region" evidence="1">
    <location>
        <begin position="34"/>
        <end position="68"/>
    </location>
</feature>
<evidence type="ECO:0000256" key="1">
    <source>
        <dbReference type="SAM" id="Coils"/>
    </source>
</evidence>
<keyword evidence="1" id="KW-0175">Coiled coil</keyword>
<dbReference type="InterPro" id="IPR021522">
    <property type="entry name" value="MctB"/>
</dbReference>
<sequence length="313" mass="31116">MISLRYHVISTAAVFLALAVGVVLGSTTLSRTLLAGLSTENSDLGTEVAELEAERAALNNQLAESDSFAATIGPMAVRGALDKRTVVIITTPDARPEDRDGIAELVKSAGGIVTGQVTLSDAFGDQSRAAELKEIATRLLPAGVQLPTATDPGTLAGGLLGPVLLISKEDNKPQASAEETAAALSGLADGGFLKATPDLKPAQLAVILTGGANGGDAAGDRAATIARFATQVDRSGAGAVLAGGRGSADGTGAIGVVRVDTAATSVLSTVDNADTPAGRVVTVLALVEQLDGQSGRYGTAGTAQGVAPGAPQE</sequence>
<reference evidence="3" key="1">
    <citation type="journal article" date="2019" name="Int. J. Syst. Evol. Microbiol.">
        <title>The Global Catalogue of Microorganisms (GCM) 10K type strain sequencing project: providing services to taxonomists for standard genome sequencing and annotation.</title>
        <authorList>
            <consortium name="The Broad Institute Genomics Platform"/>
            <consortium name="The Broad Institute Genome Sequencing Center for Infectious Disease"/>
            <person name="Wu L."/>
            <person name="Ma J."/>
        </authorList>
    </citation>
    <scope>NUCLEOTIDE SEQUENCE [LARGE SCALE GENOMIC DNA]</scope>
    <source>
        <strain evidence="3">JCM 17695</strain>
    </source>
</reference>
<keyword evidence="3" id="KW-1185">Reference proteome</keyword>
<dbReference type="Proteomes" id="UP001596512">
    <property type="component" value="Unassembled WGS sequence"/>
</dbReference>
<gene>
    <name evidence="2" type="ORF">ACFQV2_12525</name>
</gene>